<evidence type="ECO:0000313" key="3">
    <source>
        <dbReference type="EMBL" id="KFI61440.1"/>
    </source>
</evidence>
<dbReference type="InterPro" id="IPR025101">
    <property type="entry name" value="DUF4012"/>
</dbReference>
<dbReference type="AlphaFoldDB" id="A0A087ARP0"/>
<dbReference type="Proteomes" id="UP000029067">
    <property type="component" value="Unassembled WGS sequence"/>
</dbReference>
<dbReference type="eggNOG" id="COG2959">
    <property type="taxonomic scope" value="Bacteria"/>
</dbReference>
<comment type="caution">
    <text evidence="3">The sequence shown here is derived from an EMBL/GenBank/DDBJ whole genome shotgun (WGS) entry which is preliminary data.</text>
</comment>
<dbReference type="STRING" id="1688.BCUN_1983"/>
<name>A0A087ARP0_9BIFI</name>
<keyword evidence="4" id="KW-1185">Reference proteome</keyword>
<feature type="region of interest" description="Disordered" evidence="1">
    <location>
        <begin position="1"/>
        <end position="59"/>
    </location>
</feature>
<evidence type="ECO:0000256" key="2">
    <source>
        <dbReference type="SAM" id="Phobius"/>
    </source>
</evidence>
<organism evidence="3 4">
    <name type="scientific">Bifidobacterium cuniculi</name>
    <dbReference type="NCBI Taxonomy" id="1688"/>
    <lineage>
        <taxon>Bacteria</taxon>
        <taxon>Bacillati</taxon>
        <taxon>Actinomycetota</taxon>
        <taxon>Actinomycetes</taxon>
        <taxon>Bifidobacteriales</taxon>
        <taxon>Bifidobacteriaceae</taxon>
        <taxon>Bifidobacterium</taxon>
    </lineage>
</organism>
<feature type="compositionally biased region" description="Basic and acidic residues" evidence="1">
    <location>
        <begin position="1"/>
        <end position="13"/>
    </location>
</feature>
<sequence length="657" mass="71381">MSDDKDKGNRAQDTETSADDALTDGMAADGAAGAADNTDTATADTATEGTPGDGADMADDTAAAAPRAPWYRRIRWWGWTLIGVAVVILGLLGAFAVQALMIKQHEERAIVAVVDAAKSGDMARVGAVVPVLQQETAAAAQLSRSGMWAAAAALPGAVGHDMRTIQDLLDLVHEASVQAVPQYVDIGKAVLADKLVNDGHVEVRPIVDELPAIRKATESLRLLTAEYNALDRPRIGAIAGYYDMGSNALQEAVKYSDMAIDDIIPNLSEWFGYQGTQTYAVLAMTPAEARASGGLVGSIGSVSLTDGKITVGEFEPNTAYWHDGKAFMDIDEKRIYHEDGPLHMTYDVRDVTNYPDTERVAKEFRAMWNKHHEKDPVSLDGVVLVDPVVVQTLVKALGDVTLPDGTVLTGSNTADFLMNTIYIDVDVEEQNEYFGEVAKVCIKRLMANFDVATLAKIGQDIPALAKNRHLAMYSFEPELQQLVQLAGLTAAEPRDKTYPAVGIYLTEVNPSKMDWYVKRTVTVEQLTCSGEGRQQYHVTLTMTNTLDEREAYRLNGYLVGEEAYGVGAAYDRILFYPPAGGSIGNFTVSGPASLPVSDAIKRHYLFRTLLRLQPGETAAYEFDVTTSQYAAHQLQIDQTPTRELEPDVTYVKKCSVN</sequence>
<evidence type="ECO:0000313" key="4">
    <source>
        <dbReference type="Proteomes" id="UP000029067"/>
    </source>
</evidence>
<keyword evidence="2" id="KW-0812">Transmembrane</keyword>
<gene>
    <name evidence="3" type="ORF">BCUN_1983</name>
</gene>
<keyword evidence="2" id="KW-0472">Membrane</keyword>
<feature type="compositionally biased region" description="Low complexity" evidence="1">
    <location>
        <begin position="23"/>
        <end position="59"/>
    </location>
</feature>
<feature type="transmembrane region" description="Helical" evidence="2">
    <location>
        <begin position="76"/>
        <end position="101"/>
    </location>
</feature>
<dbReference type="Pfam" id="PF13196">
    <property type="entry name" value="DUF4012"/>
    <property type="match status" value="1"/>
</dbReference>
<accession>A0A087ARP0</accession>
<dbReference type="RefSeq" id="WP_051920950.1">
    <property type="nucleotide sequence ID" value="NZ_JGYV01000016.1"/>
</dbReference>
<dbReference type="OrthoDB" id="3223041at2"/>
<protein>
    <submittedName>
        <fullName evidence="3">Methyl-accepting chemotaxis protein</fullName>
    </submittedName>
</protein>
<proteinExistence type="predicted"/>
<keyword evidence="2" id="KW-1133">Transmembrane helix</keyword>
<evidence type="ECO:0000256" key="1">
    <source>
        <dbReference type="SAM" id="MobiDB-lite"/>
    </source>
</evidence>
<dbReference type="EMBL" id="JGYV01000016">
    <property type="protein sequence ID" value="KFI61440.1"/>
    <property type="molecule type" value="Genomic_DNA"/>
</dbReference>
<reference evidence="3 4" key="1">
    <citation type="submission" date="2014-03" db="EMBL/GenBank/DDBJ databases">
        <title>Genomics of Bifidobacteria.</title>
        <authorList>
            <person name="Ventura M."/>
            <person name="Milani C."/>
            <person name="Lugli G.A."/>
        </authorList>
    </citation>
    <scope>NUCLEOTIDE SEQUENCE [LARGE SCALE GENOMIC DNA]</scope>
    <source>
        <strain evidence="3 4">LMG 10738</strain>
    </source>
</reference>